<keyword evidence="2" id="KW-0378">Hydrolase</keyword>
<reference evidence="2 3" key="1">
    <citation type="submission" date="2021-03" db="EMBL/GenBank/DDBJ databases">
        <title>Antimicrobial resistance genes in bacteria isolated from Japanese honey, and their potential for conferring macrolide and lincosamide resistance in the American foulbrood pathogen Paenibacillus larvae.</title>
        <authorList>
            <person name="Okamoto M."/>
            <person name="Kumagai M."/>
            <person name="Kanamori H."/>
            <person name="Takamatsu D."/>
        </authorList>
    </citation>
    <scope>NUCLEOTIDE SEQUENCE [LARGE SCALE GENOMIC DNA]</scope>
    <source>
        <strain evidence="2 3">J21TS3</strain>
    </source>
</reference>
<name>A0ABQ4M0W2_9BACL</name>
<keyword evidence="3" id="KW-1185">Reference proteome</keyword>
<dbReference type="GO" id="GO:0008233">
    <property type="term" value="F:peptidase activity"/>
    <property type="evidence" value="ECO:0007669"/>
    <property type="project" value="UniProtKB-KW"/>
</dbReference>
<feature type="region of interest" description="Disordered" evidence="1">
    <location>
        <begin position="1"/>
        <end position="20"/>
    </location>
</feature>
<dbReference type="NCBIfam" id="TIGR02841">
    <property type="entry name" value="spore_YyaC"/>
    <property type="match status" value="1"/>
</dbReference>
<evidence type="ECO:0000256" key="1">
    <source>
        <dbReference type="SAM" id="MobiDB-lite"/>
    </source>
</evidence>
<comment type="caution">
    <text evidence="2">The sequence shown here is derived from an EMBL/GenBank/DDBJ whole genome shotgun (WGS) entry which is preliminary data.</text>
</comment>
<sequence>MSNQDFRSGRDKGGNSQKTDANGLRAFLAEIRSRHEPSAVTFLCIGTDRSTGDALGPLTGSALSACGFPHVIGTLASPCDASSLVARLAEIPESHVVVAIDACLGQPQSVGSFLVADEPLLPARSVGLSLPPVGNYSVAAVVNAIGPKPYATLQMTSLHHVMAMAGQIASAAAEAFGLAADAGANRAYGWPFI</sequence>
<evidence type="ECO:0000313" key="2">
    <source>
        <dbReference type="EMBL" id="GIO69171.1"/>
    </source>
</evidence>
<dbReference type="RefSeq" id="WP_212951851.1">
    <property type="nucleotide sequence ID" value="NZ_BORW01000027.1"/>
</dbReference>
<dbReference type="Proteomes" id="UP000680638">
    <property type="component" value="Unassembled WGS sequence"/>
</dbReference>
<evidence type="ECO:0000313" key="3">
    <source>
        <dbReference type="Proteomes" id="UP000680638"/>
    </source>
</evidence>
<keyword evidence="2" id="KW-0645">Protease</keyword>
<organism evidence="2 3">
    <name type="scientific">Paenibacillus cookii</name>
    <dbReference type="NCBI Taxonomy" id="157839"/>
    <lineage>
        <taxon>Bacteria</taxon>
        <taxon>Bacillati</taxon>
        <taxon>Bacillota</taxon>
        <taxon>Bacilli</taxon>
        <taxon>Bacillales</taxon>
        <taxon>Paenibacillaceae</taxon>
        <taxon>Paenibacillus</taxon>
    </lineage>
</organism>
<dbReference type="InterPro" id="IPR023430">
    <property type="entry name" value="Pept_HybD-like_dom_sf"/>
</dbReference>
<protein>
    <submittedName>
        <fullName evidence="2">Spore protease YyaC</fullName>
    </submittedName>
</protein>
<dbReference type="Pfam" id="PF06866">
    <property type="entry name" value="DUF1256"/>
    <property type="match status" value="1"/>
</dbReference>
<proteinExistence type="predicted"/>
<dbReference type="EMBL" id="BORW01000027">
    <property type="protein sequence ID" value="GIO69171.1"/>
    <property type="molecule type" value="Genomic_DNA"/>
</dbReference>
<dbReference type="SUPFAM" id="SSF53163">
    <property type="entry name" value="HybD-like"/>
    <property type="match status" value="1"/>
</dbReference>
<accession>A0ABQ4M0W2</accession>
<gene>
    <name evidence="2" type="ORF">J21TS3_39920</name>
</gene>
<dbReference type="GO" id="GO:0006508">
    <property type="term" value="P:proteolysis"/>
    <property type="evidence" value="ECO:0007669"/>
    <property type="project" value="UniProtKB-KW"/>
</dbReference>
<dbReference type="InterPro" id="IPR009665">
    <property type="entry name" value="YyaC"/>
</dbReference>